<feature type="domain" description="Glycosyltransferase 2-like" evidence="1">
    <location>
        <begin position="5"/>
        <end position="167"/>
    </location>
</feature>
<dbReference type="PANTHER" id="PTHR22916:SF3">
    <property type="entry name" value="UDP-GLCNAC:BETAGAL BETA-1,3-N-ACETYLGLUCOSAMINYLTRANSFERASE-LIKE PROTEIN 1"/>
    <property type="match status" value="1"/>
</dbReference>
<dbReference type="EMBL" id="BAABIP010000014">
    <property type="protein sequence ID" value="GAA4767203.1"/>
    <property type="molecule type" value="Genomic_DNA"/>
</dbReference>
<reference evidence="3" key="1">
    <citation type="journal article" date="2019" name="Int. J. Syst. Evol. Microbiol.">
        <title>The Global Catalogue of Microorganisms (GCM) 10K type strain sequencing project: providing services to taxonomists for standard genome sequencing and annotation.</title>
        <authorList>
            <consortium name="The Broad Institute Genomics Platform"/>
            <consortium name="The Broad Institute Genome Sequencing Center for Infectious Disease"/>
            <person name="Wu L."/>
            <person name="Ma J."/>
        </authorList>
    </citation>
    <scope>NUCLEOTIDE SEQUENCE [LARGE SCALE GENOMIC DNA]</scope>
    <source>
        <strain evidence="3">JCM 18198</strain>
    </source>
</reference>
<accession>A0ABP8ZV97</accession>
<dbReference type="InterPro" id="IPR029044">
    <property type="entry name" value="Nucleotide-diphossugar_trans"/>
</dbReference>
<dbReference type="Pfam" id="PF00535">
    <property type="entry name" value="Glycos_transf_2"/>
    <property type="match status" value="1"/>
</dbReference>
<dbReference type="SUPFAM" id="SSF53448">
    <property type="entry name" value="Nucleotide-diphospho-sugar transferases"/>
    <property type="match status" value="1"/>
</dbReference>
<name>A0ABP8ZV97_9FLAO</name>
<dbReference type="RefSeq" id="WP_264541915.1">
    <property type="nucleotide sequence ID" value="NZ_BAABIP010000014.1"/>
</dbReference>
<evidence type="ECO:0000313" key="2">
    <source>
        <dbReference type="EMBL" id="GAA4767203.1"/>
    </source>
</evidence>
<comment type="caution">
    <text evidence="2">The sequence shown here is derived from an EMBL/GenBank/DDBJ whole genome shotgun (WGS) entry which is preliminary data.</text>
</comment>
<dbReference type="Proteomes" id="UP001500141">
    <property type="component" value="Unassembled WGS sequence"/>
</dbReference>
<evidence type="ECO:0000313" key="3">
    <source>
        <dbReference type="Proteomes" id="UP001500141"/>
    </source>
</evidence>
<dbReference type="Gene3D" id="3.90.550.10">
    <property type="entry name" value="Spore Coat Polysaccharide Biosynthesis Protein SpsA, Chain A"/>
    <property type="match status" value="1"/>
</dbReference>
<organism evidence="2 3">
    <name type="scientific">Flavobacterium hankyongi</name>
    <dbReference type="NCBI Taxonomy" id="1176532"/>
    <lineage>
        <taxon>Bacteria</taxon>
        <taxon>Pseudomonadati</taxon>
        <taxon>Bacteroidota</taxon>
        <taxon>Flavobacteriia</taxon>
        <taxon>Flavobacteriales</taxon>
        <taxon>Flavobacteriaceae</taxon>
        <taxon>Flavobacterium</taxon>
    </lineage>
</organism>
<protein>
    <submittedName>
        <fullName evidence="2">Glycosyltransferase family 2 protein</fullName>
    </submittedName>
</protein>
<dbReference type="InterPro" id="IPR001173">
    <property type="entry name" value="Glyco_trans_2-like"/>
</dbReference>
<sequence>MPFFSVVIPLYNKEEFIESTLRSVLNQTFNDFEIIIVNDGSTDKSEAKVLSFKDSRIKYFYKTNGGVSSARNFGIEKASSNYICFLDADDYWYPEFLTQFHNTIQYHSEQKVFSCAIEIQTSKIISPAVYAINQERNTQLFNYFEASLKQSILFTSAVAIHKTVFEKVGHFDEKMKTGEDTDLWIRIGLHYSILFINSILVRYNYDEKGLSRQIKDFGKSLNYSAFKDLEQKNLSLKTFLDYNRFSDAIKAKIYGNKEHFNLMYSQINHEQLPIKKKVLLNLPTFILKALIINQNKLGKKSFFK</sequence>
<gene>
    <name evidence="2" type="ORF">GCM10023230_16220</name>
</gene>
<evidence type="ECO:0000259" key="1">
    <source>
        <dbReference type="Pfam" id="PF00535"/>
    </source>
</evidence>
<dbReference type="CDD" id="cd00761">
    <property type="entry name" value="Glyco_tranf_GTA_type"/>
    <property type="match status" value="1"/>
</dbReference>
<dbReference type="PANTHER" id="PTHR22916">
    <property type="entry name" value="GLYCOSYLTRANSFERASE"/>
    <property type="match status" value="1"/>
</dbReference>
<proteinExistence type="predicted"/>
<keyword evidence="3" id="KW-1185">Reference proteome</keyword>